<gene>
    <name evidence="2" type="ORF">CU669_03835</name>
</gene>
<keyword evidence="3" id="KW-1185">Reference proteome</keyword>
<comment type="caution">
    <text evidence="2">The sequence shown here is derived from an EMBL/GenBank/DDBJ whole genome shotgun (WGS) entry which is preliminary data.</text>
</comment>
<proteinExistence type="predicted"/>
<protein>
    <submittedName>
        <fullName evidence="2">Uncharacterized protein</fullName>
    </submittedName>
</protein>
<evidence type="ECO:0000313" key="3">
    <source>
        <dbReference type="Proteomes" id="UP000251075"/>
    </source>
</evidence>
<organism evidence="2 3">
    <name type="scientific">Paramagnetospirillum kuznetsovii</name>
    <dbReference type="NCBI Taxonomy" id="2053833"/>
    <lineage>
        <taxon>Bacteria</taxon>
        <taxon>Pseudomonadati</taxon>
        <taxon>Pseudomonadota</taxon>
        <taxon>Alphaproteobacteria</taxon>
        <taxon>Rhodospirillales</taxon>
        <taxon>Magnetospirillaceae</taxon>
        <taxon>Paramagnetospirillum</taxon>
    </lineage>
</organism>
<feature type="region of interest" description="Disordered" evidence="1">
    <location>
        <begin position="17"/>
        <end position="39"/>
    </location>
</feature>
<dbReference type="Proteomes" id="UP000251075">
    <property type="component" value="Unassembled WGS sequence"/>
</dbReference>
<dbReference type="AlphaFoldDB" id="A0A364P2F7"/>
<evidence type="ECO:0000313" key="2">
    <source>
        <dbReference type="EMBL" id="RAU23285.1"/>
    </source>
</evidence>
<reference evidence="2 3" key="1">
    <citation type="submission" date="2017-11" db="EMBL/GenBank/DDBJ databases">
        <title>Draft genome sequence of magnetotactic bacterium Magnetospirillum kuznetsovii LBB-42.</title>
        <authorList>
            <person name="Grouzdev D.S."/>
            <person name="Rysina M.S."/>
            <person name="Baslerov R.V."/>
            <person name="Koziaeva V."/>
        </authorList>
    </citation>
    <scope>NUCLEOTIDE SEQUENCE [LARGE SCALE GENOMIC DNA]</scope>
    <source>
        <strain evidence="2 3">LBB-42</strain>
    </source>
</reference>
<sequence>MAGLVPRLSGLNSATGFAAAEGIDHQDTKSTKRAEQTAKPHSFVMAGRVPAIHAVPHEIPMKQ</sequence>
<name>A0A364P2F7_9PROT</name>
<evidence type="ECO:0000256" key="1">
    <source>
        <dbReference type="SAM" id="MobiDB-lite"/>
    </source>
</evidence>
<feature type="compositionally biased region" description="Basic and acidic residues" evidence="1">
    <location>
        <begin position="22"/>
        <end position="38"/>
    </location>
</feature>
<accession>A0A364P2F7</accession>
<dbReference type="EMBL" id="PGTO01000002">
    <property type="protein sequence ID" value="RAU23285.1"/>
    <property type="molecule type" value="Genomic_DNA"/>
</dbReference>